<accession>A0A1G9IYU9</accession>
<dbReference type="GO" id="GO:0016209">
    <property type="term" value="F:antioxidant activity"/>
    <property type="evidence" value="ECO:0007669"/>
    <property type="project" value="InterPro"/>
</dbReference>
<dbReference type="GO" id="GO:0016491">
    <property type="term" value="F:oxidoreductase activity"/>
    <property type="evidence" value="ECO:0007669"/>
    <property type="project" value="InterPro"/>
</dbReference>
<dbReference type="InterPro" id="IPR050553">
    <property type="entry name" value="Thioredoxin_ResA/DsbE_sf"/>
</dbReference>
<dbReference type="OrthoDB" id="6399635at2"/>
<dbReference type="InterPro" id="IPR000866">
    <property type="entry name" value="AhpC/TSA"/>
</dbReference>
<sequence>MNRIVCLVGICLLVSLRLPVRAQEVRVVKYDALEKLLNRQSDTLYVVNFWATWCAPCIRELPYFERLRIAFEKQKLQVVLVSMDERTDLATKVEPFVRKRKLKSRVYLLDEPDLEKWVDRLAPEWSGALPMTILLRGAKRKVLIKAVEEAELQTLVQQF</sequence>
<dbReference type="Proteomes" id="UP000198901">
    <property type="component" value="Unassembled WGS sequence"/>
</dbReference>
<feature type="domain" description="Thioredoxin" evidence="1">
    <location>
        <begin position="12"/>
        <end position="143"/>
    </location>
</feature>
<dbReference type="CDD" id="cd02966">
    <property type="entry name" value="TlpA_like_family"/>
    <property type="match status" value="1"/>
</dbReference>
<dbReference type="PANTHER" id="PTHR42852:SF13">
    <property type="entry name" value="PROTEIN DIPZ"/>
    <property type="match status" value="1"/>
</dbReference>
<reference evidence="2 3" key="1">
    <citation type="submission" date="2016-10" db="EMBL/GenBank/DDBJ databases">
        <authorList>
            <person name="de Groot N.N."/>
        </authorList>
    </citation>
    <scope>NUCLEOTIDE SEQUENCE [LARGE SCALE GENOMIC DNA]</scope>
    <source>
        <strain evidence="2 3">DSM 21668</strain>
    </source>
</reference>
<name>A0A1G9IYU9_9BACT</name>
<dbReference type="InterPro" id="IPR036249">
    <property type="entry name" value="Thioredoxin-like_sf"/>
</dbReference>
<dbReference type="EMBL" id="FNGS01000001">
    <property type="protein sequence ID" value="SDL30390.1"/>
    <property type="molecule type" value="Genomic_DNA"/>
</dbReference>
<dbReference type="RefSeq" id="WP_093197678.1">
    <property type="nucleotide sequence ID" value="NZ_FNGS01000001.1"/>
</dbReference>
<keyword evidence="3" id="KW-1185">Reference proteome</keyword>
<proteinExistence type="predicted"/>
<dbReference type="PANTHER" id="PTHR42852">
    <property type="entry name" value="THIOL:DISULFIDE INTERCHANGE PROTEIN DSBE"/>
    <property type="match status" value="1"/>
</dbReference>
<organism evidence="2 3">
    <name type="scientific">Siphonobacter aquaeclarae</name>
    <dbReference type="NCBI Taxonomy" id="563176"/>
    <lineage>
        <taxon>Bacteria</taxon>
        <taxon>Pseudomonadati</taxon>
        <taxon>Bacteroidota</taxon>
        <taxon>Cytophagia</taxon>
        <taxon>Cytophagales</taxon>
        <taxon>Cytophagaceae</taxon>
        <taxon>Siphonobacter</taxon>
    </lineage>
</organism>
<evidence type="ECO:0000313" key="3">
    <source>
        <dbReference type="Proteomes" id="UP000198901"/>
    </source>
</evidence>
<dbReference type="Pfam" id="PF00578">
    <property type="entry name" value="AhpC-TSA"/>
    <property type="match status" value="1"/>
</dbReference>
<evidence type="ECO:0000313" key="2">
    <source>
        <dbReference type="EMBL" id="SDL30390.1"/>
    </source>
</evidence>
<gene>
    <name evidence="2" type="ORF">SAMN04488090_0679</name>
</gene>
<protein>
    <submittedName>
        <fullName evidence="2">AhpC/TSA family protein</fullName>
    </submittedName>
</protein>
<dbReference type="Gene3D" id="3.40.30.10">
    <property type="entry name" value="Glutaredoxin"/>
    <property type="match status" value="1"/>
</dbReference>
<dbReference type="SUPFAM" id="SSF52833">
    <property type="entry name" value="Thioredoxin-like"/>
    <property type="match status" value="1"/>
</dbReference>
<dbReference type="PROSITE" id="PS51352">
    <property type="entry name" value="THIOREDOXIN_2"/>
    <property type="match status" value="1"/>
</dbReference>
<dbReference type="AlphaFoldDB" id="A0A1G9IYU9"/>
<dbReference type="STRING" id="563176.SAMN04488090_0679"/>
<dbReference type="InterPro" id="IPR013766">
    <property type="entry name" value="Thioredoxin_domain"/>
</dbReference>
<evidence type="ECO:0000259" key="1">
    <source>
        <dbReference type="PROSITE" id="PS51352"/>
    </source>
</evidence>